<dbReference type="Gene3D" id="3.30.360.40">
    <property type="entry name" value="YwmB-like"/>
    <property type="match status" value="1"/>
</dbReference>
<reference evidence="3" key="1">
    <citation type="submission" date="2015-07" db="EMBL/GenBank/DDBJ databases">
        <title>Genome sequencing project for genomic taxonomy and phylogenomics of Bacillus-like bacteria.</title>
        <authorList>
            <person name="Liu B."/>
            <person name="Wang J."/>
            <person name="Zhu Y."/>
            <person name="Liu G."/>
            <person name="Chen Q."/>
            <person name="Chen Z."/>
            <person name="Lan J."/>
            <person name="Che J."/>
            <person name="Ge C."/>
            <person name="Shi H."/>
            <person name="Pan Z."/>
            <person name="Liu X."/>
        </authorList>
    </citation>
    <scope>NUCLEOTIDE SEQUENCE [LARGE SCALE GENOMIC DNA]</scope>
    <source>
        <strain evidence="3">DSM 9887</strain>
    </source>
</reference>
<dbReference type="Proteomes" id="UP000319578">
    <property type="component" value="Unassembled WGS sequence"/>
</dbReference>
<comment type="caution">
    <text evidence="2">The sequence shown here is derived from an EMBL/GenBank/DDBJ whole genome shotgun (WGS) entry which is preliminary data.</text>
</comment>
<proteinExistence type="predicted"/>
<dbReference type="OrthoDB" id="2374820at2"/>
<dbReference type="Pfam" id="PF08680">
    <property type="entry name" value="DUF1779"/>
    <property type="match status" value="1"/>
</dbReference>
<dbReference type="PATRIC" id="fig|54915.3.peg.3977"/>
<evidence type="ECO:0008006" key="5">
    <source>
        <dbReference type="Google" id="ProtNLM"/>
    </source>
</evidence>
<dbReference type="EMBL" id="BJON01000005">
    <property type="protein sequence ID" value="GED67530.1"/>
    <property type="molecule type" value="Genomic_DNA"/>
</dbReference>
<dbReference type="InterPro" id="IPR036209">
    <property type="entry name" value="YwmB-like_sf"/>
</dbReference>
<keyword evidence="4" id="KW-1185">Reference proteome</keyword>
<reference evidence="1 4" key="3">
    <citation type="submission" date="2019-06" db="EMBL/GenBank/DDBJ databases">
        <title>Whole genome shotgun sequence of Brevibacillus reuszeri NBRC 15719.</title>
        <authorList>
            <person name="Hosoyama A."/>
            <person name="Uohara A."/>
            <person name="Ohji S."/>
            <person name="Ichikawa N."/>
        </authorList>
    </citation>
    <scope>NUCLEOTIDE SEQUENCE [LARGE SCALE GENOMIC DNA]</scope>
    <source>
        <strain evidence="1 4">NBRC 15719</strain>
    </source>
</reference>
<evidence type="ECO:0000313" key="3">
    <source>
        <dbReference type="Proteomes" id="UP000036834"/>
    </source>
</evidence>
<dbReference type="EMBL" id="LGIQ01000009">
    <property type="protein sequence ID" value="KNB71849.1"/>
    <property type="molecule type" value="Genomic_DNA"/>
</dbReference>
<evidence type="ECO:0000313" key="4">
    <source>
        <dbReference type="Proteomes" id="UP000319578"/>
    </source>
</evidence>
<accession>A0A0K9YT12</accession>
<evidence type="ECO:0000313" key="2">
    <source>
        <dbReference type="EMBL" id="KNB71849.1"/>
    </source>
</evidence>
<dbReference type="Gene3D" id="3.30.2030.10">
    <property type="entry name" value="YwmB-like"/>
    <property type="match status" value="1"/>
</dbReference>
<dbReference type="STRING" id="54915.ADS79_24185"/>
<gene>
    <name evidence="2" type="ORF">ADS79_24185</name>
    <name evidence="1" type="ORF">BRE01_12320</name>
</gene>
<dbReference type="InterPro" id="IPR014794">
    <property type="entry name" value="DUF1779"/>
</dbReference>
<name>A0A0K9YT12_9BACL</name>
<reference evidence="2" key="2">
    <citation type="submission" date="2015-07" db="EMBL/GenBank/DDBJ databases">
        <title>MeaNS - Measles Nucleotide Surveillance Program.</title>
        <authorList>
            <person name="Tran T."/>
            <person name="Druce J."/>
        </authorList>
    </citation>
    <scope>NUCLEOTIDE SEQUENCE</scope>
    <source>
        <strain evidence="2">DSM 9887</strain>
    </source>
</reference>
<organism evidence="2 3">
    <name type="scientific">Brevibacillus reuszeri</name>
    <dbReference type="NCBI Taxonomy" id="54915"/>
    <lineage>
        <taxon>Bacteria</taxon>
        <taxon>Bacillati</taxon>
        <taxon>Bacillota</taxon>
        <taxon>Bacilli</taxon>
        <taxon>Bacillales</taxon>
        <taxon>Paenibacillaceae</taxon>
        <taxon>Brevibacillus</taxon>
    </lineage>
</organism>
<protein>
    <recommendedName>
        <fullName evidence="5">TATA-box binding protein</fullName>
    </recommendedName>
</protein>
<dbReference type="SUPFAM" id="SSF143842">
    <property type="entry name" value="YwmB-like"/>
    <property type="match status" value="1"/>
</dbReference>
<dbReference type="RefSeq" id="WP_049740890.1">
    <property type="nucleotide sequence ID" value="NZ_BJON01000005.1"/>
</dbReference>
<sequence>MGKWSGWIALALLFVMGVVYWMPAQATEVKPVAAQLLGALEDSGATGTTIQVRARTAMGQVLRQEEIKELADHWAKQLEIPFSQIEFSRKNNILVYQYANTHDDVQLRYEVTGVPKNGSFDTYVVLQLSGSRQSLLYIEQIQETFANALSKANFIPQISTCIRGMYNVKMGVDQQEGKILSIFSTLQATELERLQDETVVSISGHTPMWEPFIALNGQKMNLQVATHRDSSNAGTWVTIGTPIITAEY</sequence>
<dbReference type="Proteomes" id="UP000036834">
    <property type="component" value="Unassembled WGS sequence"/>
</dbReference>
<dbReference type="AlphaFoldDB" id="A0A0K9YT12"/>
<evidence type="ECO:0000313" key="1">
    <source>
        <dbReference type="EMBL" id="GED67530.1"/>
    </source>
</evidence>